<sequence length="74" mass="8238">MRNLSQALFLDSEVGALTELPKAGTTLEVPLVYDRVADDLCQMARAGVLEVVARDVQTVRGEKLITHLAFRRLR</sequence>
<reference evidence="1 2" key="1">
    <citation type="submission" date="2024-05" db="EMBL/GenBank/DDBJ databases">
        <title>Roseateles sp. 2.12 16S ribosomal RNA gene Genome sequencing and assembly.</title>
        <authorList>
            <person name="Woo H."/>
        </authorList>
    </citation>
    <scope>NUCLEOTIDE SEQUENCE [LARGE SCALE GENOMIC DNA]</scope>
    <source>
        <strain evidence="1 2">2.12</strain>
    </source>
</reference>
<proteinExistence type="predicted"/>
<comment type="caution">
    <text evidence="1">The sequence shown here is derived from an EMBL/GenBank/DDBJ whole genome shotgun (WGS) entry which is preliminary data.</text>
</comment>
<dbReference type="RefSeq" id="WP_347610266.1">
    <property type="nucleotide sequence ID" value="NZ_JBDPZC010000005.1"/>
</dbReference>
<dbReference type="Proteomes" id="UP001462640">
    <property type="component" value="Unassembled WGS sequence"/>
</dbReference>
<name>A0ABV0GF20_9BURK</name>
<evidence type="ECO:0000313" key="2">
    <source>
        <dbReference type="Proteomes" id="UP001462640"/>
    </source>
</evidence>
<dbReference type="EMBL" id="JBDPZC010000005">
    <property type="protein sequence ID" value="MEO3713664.1"/>
    <property type="molecule type" value="Genomic_DNA"/>
</dbReference>
<evidence type="ECO:0000313" key="1">
    <source>
        <dbReference type="EMBL" id="MEO3713664.1"/>
    </source>
</evidence>
<accession>A0ABV0GF20</accession>
<gene>
    <name evidence="1" type="ORF">ABDJ40_12940</name>
</gene>
<organism evidence="1 2">
    <name type="scientific">Roseateles flavus</name>
    <dbReference type="NCBI Taxonomy" id="3149041"/>
    <lineage>
        <taxon>Bacteria</taxon>
        <taxon>Pseudomonadati</taxon>
        <taxon>Pseudomonadota</taxon>
        <taxon>Betaproteobacteria</taxon>
        <taxon>Burkholderiales</taxon>
        <taxon>Sphaerotilaceae</taxon>
        <taxon>Roseateles</taxon>
    </lineage>
</organism>
<protein>
    <submittedName>
        <fullName evidence="1">Uncharacterized protein</fullName>
    </submittedName>
</protein>
<keyword evidence="2" id="KW-1185">Reference proteome</keyword>